<dbReference type="RefSeq" id="WP_279244674.1">
    <property type="nucleotide sequence ID" value="NZ_SHNN01000001.1"/>
</dbReference>
<accession>A0ABT3TH33</accession>
<evidence type="ECO:0000313" key="2">
    <source>
        <dbReference type="EMBL" id="MCX2980702.1"/>
    </source>
</evidence>
<gene>
    <name evidence="2" type="ORF">EYC98_07400</name>
</gene>
<evidence type="ECO:0000259" key="1">
    <source>
        <dbReference type="Pfam" id="PF12680"/>
    </source>
</evidence>
<dbReference type="Proteomes" id="UP001143362">
    <property type="component" value="Unassembled WGS sequence"/>
</dbReference>
<keyword evidence="3" id="KW-1185">Reference proteome</keyword>
<evidence type="ECO:0000313" key="3">
    <source>
        <dbReference type="Proteomes" id="UP001143362"/>
    </source>
</evidence>
<comment type="caution">
    <text evidence="2">The sequence shown here is derived from an EMBL/GenBank/DDBJ whole genome shotgun (WGS) entry which is preliminary data.</text>
</comment>
<dbReference type="InterPro" id="IPR037401">
    <property type="entry name" value="SnoaL-like"/>
</dbReference>
<dbReference type="EMBL" id="SHNN01000001">
    <property type="protein sequence ID" value="MCX2980702.1"/>
    <property type="molecule type" value="Genomic_DNA"/>
</dbReference>
<proteinExistence type="predicted"/>
<dbReference type="Pfam" id="PF12680">
    <property type="entry name" value="SnoaL_2"/>
    <property type="match status" value="1"/>
</dbReference>
<sequence length="379" mass="42255">MSKEPTFSAQQDAFVTAYMSERKDQEMTLDRIVTSPSGLDSEAMMSVLAHPDLDGRGLEVMADFMRPNDSMYFDAIFGANYGQKDIRGWLLPTMAEISFIEFVPQQESASFNNGAAIIDEWKMVAKLDGVEIPLADGLSVRRFEDGWMTWVADIYDTMSSRTPPPADAVLPEGMPEPEPLPDYPQMNWPTVDRGDPEPLTAAAASWAQSRAQAHSDGSAPDVLEQASGLSHDELHAIHNDPVMTMNFNVVADLMHPTDSVYIDPIFGRFEGQAEIRAWMTDVMGKMGNITFQPMSEILWNGETSVQMWKQVAVLPDGEEVEMAWGASVRRFKNGWLEYCADYFDTFSMQKPEVQAAGQAAGSTITLEDILRYRPDLIPQ</sequence>
<dbReference type="Gene3D" id="3.10.450.50">
    <property type="match status" value="1"/>
</dbReference>
<reference evidence="2" key="1">
    <citation type="submission" date="2019-02" db="EMBL/GenBank/DDBJ databases">
        <authorList>
            <person name="Li S.-H."/>
        </authorList>
    </citation>
    <scope>NUCLEOTIDE SEQUENCE</scope>
    <source>
        <strain evidence="2">IMCC14734</strain>
    </source>
</reference>
<dbReference type="SUPFAM" id="SSF54427">
    <property type="entry name" value="NTF2-like"/>
    <property type="match status" value="2"/>
</dbReference>
<dbReference type="InterPro" id="IPR032710">
    <property type="entry name" value="NTF2-like_dom_sf"/>
</dbReference>
<protein>
    <submittedName>
        <fullName evidence="2">Nuclear transport factor 2 family protein</fullName>
    </submittedName>
</protein>
<organism evidence="2 3">
    <name type="scientific">Candidatus Litorirhabdus singularis</name>
    <dbReference type="NCBI Taxonomy" id="2518993"/>
    <lineage>
        <taxon>Bacteria</taxon>
        <taxon>Pseudomonadati</taxon>
        <taxon>Pseudomonadota</taxon>
        <taxon>Gammaproteobacteria</taxon>
        <taxon>Cellvibrionales</taxon>
        <taxon>Halieaceae</taxon>
        <taxon>Candidatus Litorirhabdus</taxon>
    </lineage>
</organism>
<feature type="domain" description="SnoaL-like" evidence="1">
    <location>
        <begin position="245"/>
        <end position="334"/>
    </location>
</feature>
<name>A0ABT3TH33_9GAMM</name>